<name>A0A068QTE5_9GAMM</name>
<dbReference type="STRING" id="351671.XDD1_2227"/>
<organism evidence="3 4">
    <name type="scientific">Xenorhabdus doucetiae</name>
    <dbReference type="NCBI Taxonomy" id="351671"/>
    <lineage>
        <taxon>Bacteria</taxon>
        <taxon>Pseudomonadati</taxon>
        <taxon>Pseudomonadota</taxon>
        <taxon>Gammaproteobacteria</taxon>
        <taxon>Enterobacterales</taxon>
        <taxon>Morganellaceae</taxon>
        <taxon>Xenorhabdus</taxon>
    </lineage>
</organism>
<comment type="similarity">
    <text evidence="1">Belongs to the YciY family.</text>
</comment>
<reference evidence="3 4" key="1">
    <citation type="submission" date="2013-07" db="EMBL/GenBank/DDBJ databases">
        <authorList>
            <person name="Genoscope - CEA"/>
        </authorList>
    </citation>
    <scope>NUCLEOTIDE SEQUENCE [LARGE SCALE GENOMIC DNA]</scope>
    <source>
        <strain evidence="4">FRM16 / DSM 17909</strain>
    </source>
</reference>
<dbReference type="Proteomes" id="UP000032721">
    <property type="component" value="Chromosome"/>
</dbReference>
<dbReference type="KEGG" id="xdo:XDD1_2227"/>
<dbReference type="NCBIfam" id="NF033701">
    <property type="entry name" value="yciY_fam"/>
    <property type="match status" value="1"/>
</dbReference>
<dbReference type="InterPro" id="IPR049586">
    <property type="entry name" value="YciY"/>
</dbReference>
<sequence length="72" mass="8909">MPFINGKGSLEYLMKHSRREVGRWRMLRQGICRRRRWLEGQSRRNLRIYALRKVDAHKRRRSILFAQNAEWI</sequence>
<gene>
    <name evidence="3" type="ORF">XDD1_2227</name>
</gene>
<evidence type="ECO:0000256" key="1">
    <source>
        <dbReference type="ARBA" id="ARBA00043959"/>
    </source>
</evidence>
<evidence type="ECO:0000313" key="3">
    <source>
        <dbReference type="EMBL" id="CDG17926.1"/>
    </source>
</evidence>
<evidence type="ECO:0000256" key="2">
    <source>
        <dbReference type="ARBA" id="ARBA00044192"/>
    </source>
</evidence>
<dbReference type="Pfam" id="PF26518">
    <property type="entry name" value="YciY"/>
    <property type="match status" value="1"/>
</dbReference>
<dbReference type="HOGENOM" id="CLU_201868_0_0_6"/>
<dbReference type="AlphaFoldDB" id="A0A068QTE5"/>
<accession>A0A068QTE5</accession>
<proteinExistence type="inferred from homology"/>
<evidence type="ECO:0000313" key="4">
    <source>
        <dbReference type="Proteomes" id="UP000032721"/>
    </source>
</evidence>
<protein>
    <recommendedName>
        <fullName evidence="2">Uncharacterized protein YciY</fullName>
    </recommendedName>
</protein>
<dbReference type="EMBL" id="FO704550">
    <property type="protein sequence ID" value="CDG17926.1"/>
    <property type="molecule type" value="Genomic_DNA"/>
</dbReference>